<comment type="caution">
    <text evidence="2">The sequence shown here is derived from an EMBL/GenBank/DDBJ whole genome shotgun (WGS) entry which is preliminary data.</text>
</comment>
<dbReference type="EMBL" id="AEBR01000059">
    <property type="protein sequence ID" value="EFM82609.1"/>
    <property type="molecule type" value="Genomic_DNA"/>
</dbReference>
<dbReference type="InterPro" id="IPR002575">
    <property type="entry name" value="Aminoglycoside_PTrfase"/>
</dbReference>
<gene>
    <name evidence="2" type="ORF">HMPREF9498_01788</name>
</gene>
<dbReference type="InterPro" id="IPR011009">
    <property type="entry name" value="Kinase-like_dom_sf"/>
</dbReference>
<protein>
    <submittedName>
        <fullName evidence="2">Phosphotransferase enzyme family</fullName>
    </submittedName>
</protein>
<dbReference type="GO" id="GO:0016740">
    <property type="term" value="F:transferase activity"/>
    <property type="evidence" value="ECO:0007669"/>
    <property type="project" value="UniProtKB-KW"/>
</dbReference>
<sequence length="314" mass="37182">MEAKVMRAFEKIPAFQQWQKVEAIHRGWSTDLKFKVTKNQETFLLRIFQQEELLAKQQEYQFIKKVAALGFPSSKPFLCAPIPESEQGYMLLTYLEGEDLSDVLPALSPKRQLNLGVEAGRYLNKIHKLLLPERISQRESAQNLYEKKQSQLNKYKKSQFCMPYQQPIISYLEKQLPLLQQRPVVYQHGDFHVGNFIYLPTRQVGVIDFNRWDFGDPYEEFYKLQFFSRNVSPLFAYGQLQGYFAGKVPTLFWRFQKLYTFHAGLYSLVWALSFGEKEIRTMEQQYQQLLEDYNCGELLVPKWFSTIQRKGLRF</sequence>
<evidence type="ECO:0000313" key="3">
    <source>
        <dbReference type="Proteomes" id="UP000004846"/>
    </source>
</evidence>
<dbReference type="AlphaFoldDB" id="A0A125W5G9"/>
<dbReference type="SUPFAM" id="SSF56112">
    <property type="entry name" value="Protein kinase-like (PK-like)"/>
    <property type="match status" value="1"/>
</dbReference>
<dbReference type="Proteomes" id="UP000004846">
    <property type="component" value="Unassembled WGS sequence"/>
</dbReference>
<dbReference type="Gene3D" id="3.90.1200.10">
    <property type="match status" value="1"/>
</dbReference>
<reference evidence="2 3" key="1">
    <citation type="submission" date="2010-07" db="EMBL/GenBank/DDBJ databases">
        <authorList>
            <person name="Sid Ahmed O."/>
        </authorList>
    </citation>
    <scope>NUCLEOTIDE SEQUENCE [LARGE SCALE GENOMIC DNA]</scope>
    <source>
        <strain evidence="2 3">TX4248</strain>
    </source>
</reference>
<dbReference type="RefSeq" id="WP_002399456.1">
    <property type="nucleotide sequence ID" value="NZ_GL454458.1"/>
</dbReference>
<evidence type="ECO:0000313" key="2">
    <source>
        <dbReference type="EMBL" id="EFM82609.1"/>
    </source>
</evidence>
<dbReference type="PANTHER" id="PTHR41283:SF1">
    <property type="entry name" value="AMINOGLYCOSIDE PHOSPHOTRANSFERASE DOMAIN-CONTAINING PROTEIN"/>
    <property type="match status" value="1"/>
</dbReference>
<dbReference type="HOGENOM" id="CLU_078715_0_0_9"/>
<proteinExistence type="predicted"/>
<feature type="domain" description="Aminoglycoside phosphotransferase" evidence="1">
    <location>
        <begin position="21"/>
        <end position="246"/>
    </location>
</feature>
<dbReference type="Pfam" id="PF01636">
    <property type="entry name" value="APH"/>
    <property type="match status" value="1"/>
</dbReference>
<dbReference type="PANTHER" id="PTHR41283">
    <property type="entry name" value="AMINOGLYCOSIDE PHOSPHOTRANSFERASE"/>
    <property type="match status" value="1"/>
</dbReference>
<accession>A0A125W5G9</accession>
<organism evidence="2 3">
    <name type="scientific">Enterococcus faecalis TX4248</name>
    <dbReference type="NCBI Taxonomy" id="749495"/>
    <lineage>
        <taxon>Bacteria</taxon>
        <taxon>Bacillati</taxon>
        <taxon>Bacillota</taxon>
        <taxon>Bacilli</taxon>
        <taxon>Lactobacillales</taxon>
        <taxon>Enterococcaceae</taxon>
        <taxon>Enterococcus</taxon>
    </lineage>
</organism>
<name>A0A125W5G9_ENTFL</name>
<evidence type="ECO:0000259" key="1">
    <source>
        <dbReference type="Pfam" id="PF01636"/>
    </source>
</evidence>
<keyword evidence="2" id="KW-0808">Transferase</keyword>